<dbReference type="PROSITE" id="PS50995">
    <property type="entry name" value="HTH_MARR_2"/>
    <property type="match status" value="1"/>
</dbReference>
<comment type="caution">
    <text evidence="9">The sequence shown here is derived from an EMBL/GenBank/DDBJ whole genome shotgun (WGS) entry which is preliminary data.</text>
</comment>
<evidence type="ECO:0000256" key="5">
    <source>
        <dbReference type="ARBA" id="ARBA00046337"/>
    </source>
</evidence>
<sequence length="140" mass="16400">MTIETSVAYKMYLVQREVIKHYNRNKLKPYNISYQHYLVLMVLLESGPLPVLRLGEKLAFQSGTITPIIKKMELRGLIERARAQEDERIVHVLLTAEGRHLIEQLNHVPEEMLAVAKLTPREFASLMHISRKIVNNMRYY</sequence>
<evidence type="ECO:0000256" key="2">
    <source>
        <dbReference type="ARBA" id="ARBA00023015"/>
    </source>
</evidence>
<evidence type="ECO:0000256" key="6">
    <source>
        <dbReference type="ARBA" id="ARBA00047188"/>
    </source>
</evidence>
<name>A0ABQ6RB11_9STAP</name>
<evidence type="ECO:0000259" key="8">
    <source>
        <dbReference type="PROSITE" id="PS50995"/>
    </source>
</evidence>
<feature type="domain" description="HTH marR-type" evidence="8">
    <location>
        <begin position="4"/>
        <end position="135"/>
    </location>
</feature>
<protein>
    <recommendedName>
        <fullName evidence="6">HTH-type transcriptional regulator SarZ</fullName>
    </recommendedName>
    <alternativeName>
        <fullName evidence="7">Staphylococcal accessory regulator Z</fullName>
    </alternativeName>
</protein>
<evidence type="ECO:0000256" key="3">
    <source>
        <dbReference type="ARBA" id="ARBA00023125"/>
    </source>
</evidence>
<evidence type="ECO:0000313" key="10">
    <source>
        <dbReference type="Proteomes" id="UP000295735"/>
    </source>
</evidence>
<comment type="similarity">
    <text evidence="5">Belongs to the SarZ family.</text>
</comment>
<keyword evidence="2" id="KW-0805">Transcription regulation</keyword>
<dbReference type="Proteomes" id="UP000295735">
    <property type="component" value="Unassembled WGS sequence"/>
</dbReference>
<dbReference type="PANTHER" id="PTHR42756">
    <property type="entry name" value="TRANSCRIPTIONAL REGULATOR, MARR"/>
    <property type="match status" value="1"/>
</dbReference>
<dbReference type="PRINTS" id="PR00598">
    <property type="entry name" value="HTHMARR"/>
</dbReference>
<comment type="subcellular location">
    <subcellularLocation>
        <location evidence="1">Cytoplasm</location>
    </subcellularLocation>
</comment>
<dbReference type="SMART" id="SM00347">
    <property type="entry name" value="HTH_MARR"/>
    <property type="match status" value="1"/>
</dbReference>
<dbReference type="InterPro" id="IPR055166">
    <property type="entry name" value="Transc_reg_Sar_Rot_HTH"/>
</dbReference>
<keyword evidence="4" id="KW-0804">Transcription</keyword>
<keyword evidence="10" id="KW-1185">Reference proteome</keyword>
<evidence type="ECO:0000256" key="4">
    <source>
        <dbReference type="ARBA" id="ARBA00023163"/>
    </source>
</evidence>
<dbReference type="Gene3D" id="1.10.10.10">
    <property type="entry name" value="Winged helix-like DNA-binding domain superfamily/Winged helix DNA-binding domain"/>
    <property type="match status" value="1"/>
</dbReference>
<reference evidence="9 10" key="1">
    <citation type="submission" date="2019-09" db="EMBL/GenBank/DDBJ databases">
        <authorList>
            <person name="Mazhar S."/>
            <person name="Altermann E."/>
            <person name="Hill C."/>
            <person name="Mcauliffe O."/>
        </authorList>
    </citation>
    <scope>NUCLEOTIDE SEQUENCE [LARGE SCALE GENOMIC DNA]</scope>
    <source>
        <strain evidence="9 10">ATCC 51831</strain>
    </source>
</reference>
<proteinExistence type="inferred from homology"/>
<evidence type="ECO:0000256" key="7">
    <source>
        <dbReference type="ARBA" id="ARBA00047207"/>
    </source>
</evidence>
<gene>
    <name evidence="9" type="ORF">ERX35_000525</name>
</gene>
<evidence type="ECO:0000256" key="1">
    <source>
        <dbReference type="ARBA" id="ARBA00004496"/>
    </source>
</evidence>
<keyword evidence="3" id="KW-0238">DNA-binding</keyword>
<dbReference type="PANTHER" id="PTHR42756:SF1">
    <property type="entry name" value="TRANSCRIPTIONAL REPRESSOR OF EMRAB OPERON"/>
    <property type="match status" value="1"/>
</dbReference>
<dbReference type="InterPro" id="IPR036390">
    <property type="entry name" value="WH_DNA-bd_sf"/>
</dbReference>
<dbReference type="EMBL" id="SCWC02000001">
    <property type="protein sequence ID" value="KAA1042400.1"/>
    <property type="molecule type" value="Genomic_DNA"/>
</dbReference>
<dbReference type="RefSeq" id="WP_149457951.1">
    <property type="nucleotide sequence ID" value="NZ_SCWC02000001.1"/>
</dbReference>
<dbReference type="InterPro" id="IPR036388">
    <property type="entry name" value="WH-like_DNA-bd_sf"/>
</dbReference>
<dbReference type="InterPro" id="IPR000835">
    <property type="entry name" value="HTH_MarR-typ"/>
</dbReference>
<dbReference type="Pfam" id="PF22381">
    <property type="entry name" value="Staph_reg_Sar_Rot"/>
    <property type="match status" value="1"/>
</dbReference>
<evidence type="ECO:0000313" key="9">
    <source>
        <dbReference type="EMBL" id="KAA1042400.1"/>
    </source>
</evidence>
<accession>A0ABQ6RB11</accession>
<organism evidence="9 10">
    <name type="scientific">Macrococcus equipercicus</name>
    <dbReference type="NCBI Taxonomy" id="69967"/>
    <lineage>
        <taxon>Bacteria</taxon>
        <taxon>Bacillati</taxon>
        <taxon>Bacillota</taxon>
        <taxon>Bacilli</taxon>
        <taxon>Bacillales</taxon>
        <taxon>Staphylococcaceae</taxon>
        <taxon>Macrococcus</taxon>
    </lineage>
</organism>
<dbReference type="SUPFAM" id="SSF46785">
    <property type="entry name" value="Winged helix' DNA-binding domain"/>
    <property type="match status" value="1"/>
</dbReference>